<dbReference type="PIRSF" id="PIRSF005690">
    <property type="entry name" value="GerBA"/>
    <property type="match status" value="1"/>
</dbReference>
<dbReference type="InterPro" id="IPR050768">
    <property type="entry name" value="UPF0353/GerABKA_families"/>
</dbReference>
<name>A0A841RR68_9BACI</name>
<feature type="transmembrane region" description="Helical" evidence="5">
    <location>
        <begin position="385"/>
        <end position="404"/>
    </location>
</feature>
<dbReference type="EMBL" id="JACHON010000030">
    <property type="protein sequence ID" value="MBB6514317.1"/>
    <property type="molecule type" value="Genomic_DNA"/>
</dbReference>
<dbReference type="AlphaFoldDB" id="A0A841RR68"/>
<evidence type="ECO:0000256" key="1">
    <source>
        <dbReference type="ARBA" id="ARBA00004141"/>
    </source>
</evidence>
<evidence type="ECO:0000256" key="4">
    <source>
        <dbReference type="PIRNR" id="PIRNR005690"/>
    </source>
</evidence>
<proteinExistence type="inferred from homology"/>
<keyword evidence="3 4" id="KW-0472">Membrane</keyword>
<dbReference type="RefSeq" id="WP_184251120.1">
    <property type="nucleotide sequence ID" value="NZ_BAAACU010000025.1"/>
</dbReference>
<dbReference type="GO" id="GO:0009847">
    <property type="term" value="P:spore germination"/>
    <property type="evidence" value="ECO:0007669"/>
    <property type="project" value="UniProtKB-UniRule"/>
</dbReference>
<organism evidence="6 7">
    <name type="scientific">Gracilibacillus halotolerans</name>
    <dbReference type="NCBI Taxonomy" id="74386"/>
    <lineage>
        <taxon>Bacteria</taxon>
        <taxon>Bacillati</taxon>
        <taxon>Bacillota</taxon>
        <taxon>Bacilli</taxon>
        <taxon>Bacillales</taxon>
        <taxon>Bacillaceae</taxon>
        <taxon>Gracilibacillus</taxon>
    </lineage>
</organism>
<gene>
    <name evidence="6" type="ORF">GGQ92_003140</name>
</gene>
<reference evidence="6 7" key="1">
    <citation type="submission" date="2020-08" db="EMBL/GenBank/DDBJ databases">
        <title>Genomic Encyclopedia of Type Strains, Phase IV (KMG-IV): sequencing the most valuable type-strain genomes for metagenomic binning, comparative biology and taxonomic classification.</title>
        <authorList>
            <person name="Goeker M."/>
        </authorList>
    </citation>
    <scope>NUCLEOTIDE SEQUENCE [LARGE SCALE GENOMIC DNA]</scope>
    <source>
        <strain evidence="6 7">DSM 11805</strain>
    </source>
</reference>
<sequence>MRRRSTKQKNHPTFPLKLSELRQMLDSELINSQDLSFTVYKQANKKVAVFYIPYLVDQQKVEQLALQSLLDMQTEWTSDTILSEIPLALGKKDSDISSIIKKVTEGRICIYVEKENEAITYELAKSEKRGIEKAETESIVIGPQIALTESLASNLNVINMRVNIPDLAMERIDVGKRNPKETRMIYIQSIANETDVNTMRQRLSELEVDMIEDIHMLKQYILDSSFSVFPQYVSSELVDRSVYSLKEGKIVVLIEDSPLALIAPSTFFSFFESTEDRYFHWELSTFIRILRFIAAFVTILLTPMYVVATTFHFELIPSQLLVTLGESRAIVPFPPIIEVILLELIIELLREAGARLPTKVGQTIGIVGGVVVGTAAVQAGITSNILIILVTLSALASFSTPNYIMGNTIRLIRFPLIILAAYYGIIGLMFGICLLIIHLIRLQSLGRPYLAPLYPLRLADFNKVFFRLPEQYQGKRFLSYRLKDRRLFNRREATKKKDTY</sequence>
<dbReference type="InterPro" id="IPR004995">
    <property type="entry name" value="Spore_Ger"/>
</dbReference>
<accession>A0A841RR68</accession>
<keyword evidence="5" id="KW-1133">Transmembrane helix</keyword>
<feature type="transmembrane region" description="Helical" evidence="5">
    <location>
        <begin position="289"/>
        <end position="309"/>
    </location>
</feature>
<dbReference type="PANTHER" id="PTHR22550:SF5">
    <property type="entry name" value="LEUCINE ZIPPER PROTEIN 4"/>
    <property type="match status" value="1"/>
</dbReference>
<protein>
    <recommendedName>
        <fullName evidence="8">GerA spore germination protein</fullName>
    </recommendedName>
</protein>
<evidence type="ECO:0000313" key="6">
    <source>
        <dbReference type="EMBL" id="MBB6514317.1"/>
    </source>
</evidence>
<evidence type="ECO:0000256" key="3">
    <source>
        <dbReference type="ARBA" id="ARBA00023136"/>
    </source>
</evidence>
<evidence type="ECO:0000256" key="5">
    <source>
        <dbReference type="SAM" id="Phobius"/>
    </source>
</evidence>
<evidence type="ECO:0008006" key="8">
    <source>
        <dbReference type="Google" id="ProtNLM"/>
    </source>
</evidence>
<keyword evidence="5" id="KW-0812">Transmembrane</keyword>
<keyword evidence="7" id="KW-1185">Reference proteome</keyword>
<comment type="subcellular location">
    <subcellularLocation>
        <location evidence="4">Cell membrane</location>
    </subcellularLocation>
    <subcellularLocation>
        <location evidence="1">Membrane</location>
        <topology evidence="1">Multi-pass membrane protein</topology>
    </subcellularLocation>
</comment>
<dbReference type="GO" id="GO:0005886">
    <property type="term" value="C:plasma membrane"/>
    <property type="evidence" value="ECO:0007669"/>
    <property type="project" value="UniProtKB-SubCell"/>
</dbReference>
<evidence type="ECO:0000313" key="7">
    <source>
        <dbReference type="Proteomes" id="UP000572212"/>
    </source>
</evidence>
<comment type="caution">
    <text evidence="6">The sequence shown here is derived from an EMBL/GenBank/DDBJ whole genome shotgun (WGS) entry which is preliminary data.</text>
</comment>
<dbReference type="PANTHER" id="PTHR22550">
    <property type="entry name" value="SPORE GERMINATION PROTEIN"/>
    <property type="match status" value="1"/>
</dbReference>
<dbReference type="Proteomes" id="UP000572212">
    <property type="component" value="Unassembled WGS sequence"/>
</dbReference>
<comment type="similarity">
    <text evidence="2 4">Belongs to the GerABKA family.</text>
</comment>
<dbReference type="Pfam" id="PF03323">
    <property type="entry name" value="GerA"/>
    <property type="match status" value="1"/>
</dbReference>
<evidence type="ECO:0000256" key="2">
    <source>
        <dbReference type="ARBA" id="ARBA00005278"/>
    </source>
</evidence>
<feature type="transmembrane region" description="Helical" evidence="5">
    <location>
        <begin position="416"/>
        <end position="440"/>
    </location>
</feature>